<reference evidence="1 2" key="1">
    <citation type="submission" date="2016-03" db="EMBL/GenBank/DDBJ databases">
        <title>Cyphomyrmex costatus WGS genome.</title>
        <authorList>
            <person name="Nygaard S."/>
            <person name="Hu H."/>
            <person name="Boomsma J."/>
            <person name="Zhang G."/>
        </authorList>
    </citation>
    <scope>NUCLEOTIDE SEQUENCE [LARGE SCALE GENOMIC DNA]</scope>
    <source>
        <strain evidence="1">MS0001</strain>
        <tissue evidence="1">Whole body</tissue>
    </source>
</reference>
<dbReference type="STRING" id="456900.A0A195C464"/>
<dbReference type="GO" id="GO:0003676">
    <property type="term" value="F:nucleic acid binding"/>
    <property type="evidence" value="ECO:0007669"/>
    <property type="project" value="InterPro"/>
</dbReference>
<dbReference type="Gene3D" id="3.30.420.10">
    <property type="entry name" value="Ribonuclease H-like superfamily/Ribonuclease H"/>
    <property type="match status" value="1"/>
</dbReference>
<proteinExistence type="predicted"/>
<dbReference type="InterPro" id="IPR036397">
    <property type="entry name" value="RNaseH_sf"/>
</dbReference>
<dbReference type="InterPro" id="IPR052709">
    <property type="entry name" value="Transposase-MT_Hybrid"/>
</dbReference>
<organism evidence="1 2">
    <name type="scientific">Cyphomyrmex costatus</name>
    <dbReference type="NCBI Taxonomy" id="456900"/>
    <lineage>
        <taxon>Eukaryota</taxon>
        <taxon>Metazoa</taxon>
        <taxon>Ecdysozoa</taxon>
        <taxon>Arthropoda</taxon>
        <taxon>Hexapoda</taxon>
        <taxon>Insecta</taxon>
        <taxon>Pterygota</taxon>
        <taxon>Neoptera</taxon>
        <taxon>Endopterygota</taxon>
        <taxon>Hymenoptera</taxon>
        <taxon>Apocrita</taxon>
        <taxon>Aculeata</taxon>
        <taxon>Formicoidea</taxon>
        <taxon>Formicidae</taxon>
        <taxon>Myrmicinae</taxon>
        <taxon>Cyphomyrmex</taxon>
    </lineage>
</organism>
<dbReference type="PANTHER" id="PTHR46060:SF1">
    <property type="entry name" value="MARINER MOS1 TRANSPOSASE-LIKE PROTEIN"/>
    <property type="match status" value="1"/>
</dbReference>
<evidence type="ECO:0000313" key="2">
    <source>
        <dbReference type="Proteomes" id="UP000078542"/>
    </source>
</evidence>
<sequence>KRLIVKQFLATKNVTIIKHPPYSPDLAPADFMLFPKLKVALKGERFKDVESIQKNVATIFLRSISRERFRVCMNDLLCM</sequence>
<dbReference type="AlphaFoldDB" id="A0A195C464"/>
<dbReference type="EMBL" id="KQ978287">
    <property type="protein sequence ID" value="KYM95644.1"/>
    <property type="molecule type" value="Genomic_DNA"/>
</dbReference>
<evidence type="ECO:0000313" key="1">
    <source>
        <dbReference type="EMBL" id="KYM95644.1"/>
    </source>
</evidence>
<protein>
    <recommendedName>
        <fullName evidence="3">Histone-lysine N-methyltransferase SETMAR</fullName>
    </recommendedName>
</protein>
<evidence type="ECO:0008006" key="3">
    <source>
        <dbReference type="Google" id="ProtNLM"/>
    </source>
</evidence>
<keyword evidence="2" id="KW-1185">Reference proteome</keyword>
<accession>A0A195C464</accession>
<feature type="non-terminal residue" evidence="1">
    <location>
        <position position="1"/>
    </location>
</feature>
<name>A0A195C464_9HYME</name>
<gene>
    <name evidence="1" type="ORF">ALC62_13759</name>
</gene>
<dbReference type="Proteomes" id="UP000078542">
    <property type="component" value="Unassembled WGS sequence"/>
</dbReference>
<dbReference type="PANTHER" id="PTHR46060">
    <property type="entry name" value="MARINER MOS1 TRANSPOSASE-LIKE PROTEIN"/>
    <property type="match status" value="1"/>
</dbReference>